<sequence>MELAVAAAVPPLVLWAAGRSRRRVAEQWAKLGDFQALNDHQAVVARFSKEKETVLLIGSSGFVGVRIQQLHFETYQAPFNLVCVDLGAPKEMREDVVYFTGDVREPKHLKEIYTVMSSYGFPIKGTMHLASIIPFLGIPDSLITRVNVKALEDSVKMAKDQGVSSFVYTSSATCVLDGADDAPVDLDEGSPYPEKNMDTYTSSKVAAERMVCGAHEAKDEAERGEGTSFYTAVLRPSGIIGPGDKVLYDKLKLGEDNVWIQGKPNGESLLDFIGVDAVALGHLKAMSQLLQPNGRLKRPNATIINLSAGKGIEYKKLIGWEVETDGKNYWGHAPARPVPFGVVKCLAYINESWCSFFGKALLSPFLAQVNLNYTQRSYVFSNKRARELLQWEPEDDDIKDTVRKYLRRDPSSKRTN</sequence>
<evidence type="ECO:0000313" key="6">
    <source>
        <dbReference type="Proteomes" id="UP001642464"/>
    </source>
</evidence>
<evidence type="ECO:0000259" key="3">
    <source>
        <dbReference type="Pfam" id="PF01073"/>
    </source>
</evidence>
<dbReference type="InterPro" id="IPR002225">
    <property type="entry name" value="3Beta_OHSteriod_DH/Estase"/>
</dbReference>
<protein>
    <submittedName>
        <fullName evidence="5">Decarboxylating (C-3 sterol dehydrogenase) (C-4 decarboxylase) (NAD(P)-dependent cholesterol dehydrogenase)</fullName>
    </submittedName>
</protein>
<dbReference type="Pfam" id="PF01073">
    <property type="entry name" value="3Beta_HSD"/>
    <property type="match status" value="1"/>
</dbReference>
<keyword evidence="2" id="KW-0560">Oxidoreductase</keyword>
<evidence type="ECO:0000256" key="1">
    <source>
        <dbReference type="ARBA" id="ARBA00009219"/>
    </source>
</evidence>
<dbReference type="InterPro" id="IPR050177">
    <property type="entry name" value="Lipid_A_modif_metabolic_enz"/>
</dbReference>
<evidence type="ECO:0000313" key="4">
    <source>
        <dbReference type="EMBL" id="CAK9044486.1"/>
    </source>
</evidence>
<comment type="caution">
    <text evidence="5">The sequence shown here is derived from an EMBL/GenBank/DDBJ whole genome shotgun (WGS) entry which is preliminary data.</text>
</comment>
<reference evidence="5 6" key="1">
    <citation type="submission" date="2024-02" db="EMBL/GenBank/DDBJ databases">
        <authorList>
            <person name="Chen Y."/>
            <person name="Shah S."/>
            <person name="Dougan E. K."/>
            <person name="Thang M."/>
            <person name="Chan C."/>
        </authorList>
    </citation>
    <scope>NUCLEOTIDE SEQUENCE [LARGE SCALE GENOMIC DNA]</scope>
</reference>
<dbReference type="PANTHER" id="PTHR43245:SF51">
    <property type="entry name" value="SHORT CHAIN DEHYDROGENASE_REDUCTASE FAMILY 42E, MEMBER 2"/>
    <property type="match status" value="1"/>
</dbReference>
<evidence type="ECO:0000313" key="5">
    <source>
        <dbReference type="EMBL" id="CAK9046977.1"/>
    </source>
</evidence>
<feature type="domain" description="3-beta hydroxysteroid dehydrogenase/isomerase" evidence="3">
    <location>
        <begin position="56"/>
        <end position="293"/>
    </location>
</feature>
<comment type="similarity">
    <text evidence="1">Belongs to the 3-beta-HSD family.</text>
</comment>
<dbReference type="Proteomes" id="UP001642464">
    <property type="component" value="Unassembled WGS sequence"/>
</dbReference>
<organism evidence="5 6">
    <name type="scientific">Durusdinium trenchii</name>
    <dbReference type="NCBI Taxonomy" id="1381693"/>
    <lineage>
        <taxon>Eukaryota</taxon>
        <taxon>Sar</taxon>
        <taxon>Alveolata</taxon>
        <taxon>Dinophyceae</taxon>
        <taxon>Suessiales</taxon>
        <taxon>Symbiodiniaceae</taxon>
        <taxon>Durusdinium</taxon>
    </lineage>
</organism>
<dbReference type="Gene3D" id="3.40.50.720">
    <property type="entry name" value="NAD(P)-binding Rossmann-like Domain"/>
    <property type="match status" value="1"/>
</dbReference>
<proteinExistence type="inferred from homology"/>
<name>A0ABP0M671_9DINO</name>
<dbReference type="InterPro" id="IPR036291">
    <property type="entry name" value="NAD(P)-bd_dom_sf"/>
</dbReference>
<evidence type="ECO:0000256" key="2">
    <source>
        <dbReference type="ARBA" id="ARBA00023002"/>
    </source>
</evidence>
<keyword evidence="6" id="KW-1185">Reference proteome</keyword>
<dbReference type="SUPFAM" id="SSF51735">
    <property type="entry name" value="NAD(P)-binding Rossmann-fold domains"/>
    <property type="match status" value="1"/>
</dbReference>
<accession>A0ABP0M671</accession>
<dbReference type="EMBL" id="CAXAMM010020001">
    <property type="protein sequence ID" value="CAK9046977.1"/>
    <property type="molecule type" value="Genomic_DNA"/>
</dbReference>
<dbReference type="EMBL" id="CAXAMM010018890">
    <property type="protein sequence ID" value="CAK9044486.1"/>
    <property type="molecule type" value="Genomic_DNA"/>
</dbReference>
<dbReference type="PANTHER" id="PTHR43245">
    <property type="entry name" value="BIFUNCTIONAL POLYMYXIN RESISTANCE PROTEIN ARNA"/>
    <property type="match status" value="1"/>
</dbReference>
<gene>
    <name evidence="4" type="ORF">SCF082_LOCUS25272</name>
    <name evidence="5" type="ORF">SCF082_LOCUS26376</name>
</gene>